<dbReference type="AlphaFoldDB" id="A0A485KAU0"/>
<keyword evidence="4" id="KW-1185">Reference proteome</keyword>
<reference evidence="2" key="2">
    <citation type="submission" date="2019-06" db="EMBL/GenBank/DDBJ databases">
        <title>Genomics analysis of Aphanomyces spp. identifies a new class of oomycete effector associated with host adaptation.</title>
        <authorList>
            <person name="Gaulin E."/>
        </authorList>
    </citation>
    <scope>NUCLEOTIDE SEQUENCE</scope>
    <source>
        <strain evidence="2">CBS 578.67</strain>
    </source>
</reference>
<accession>A0A485KAU0</accession>
<keyword evidence="1" id="KW-0175">Coiled coil</keyword>
<dbReference type="EMBL" id="CAADRA010000856">
    <property type="protein sequence ID" value="VFT81151.1"/>
    <property type="molecule type" value="Genomic_DNA"/>
</dbReference>
<evidence type="ECO:0000256" key="1">
    <source>
        <dbReference type="SAM" id="Coils"/>
    </source>
</evidence>
<name>A0A485KAU0_9STRA</name>
<dbReference type="Proteomes" id="UP000332933">
    <property type="component" value="Unassembled WGS sequence"/>
</dbReference>
<organism evidence="3 4">
    <name type="scientific">Aphanomyces stellatus</name>
    <dbReference type="NCBI Taxonomy" id="120398"/>
    <lineage>
        <taxon>Eukaryota</taxon>
        <taxon>Sar</taxon>
        <taxon>Stramenopiles</taxon>
        <taxon>Oomycota</taxon>
        <taxon>Saprolegniomycetes</taxon>
        <taxon>Saprolegniales</taxon>
        <taxon>Verrucalvaceae</taxon>
        <taxon>Aphanomyces</taxon>
    </lineage>
</organism>
<reference evidence="3 4" key="1">
    <citation type="submission" date="2019-03" db="EMBL/GenBank/DDBJ databases">
        <authorList>
            <person name="Gaulin E."/>
            <person name="Dumas B."/>
        </authorList>
    </citation>
    <scope>NUCLEOTIDE SEQUENCE [LARGE SCALE GENOMIC DNA]</scope>
    <source>
        <strain evidence="3">CBS 568.67</strain>
    </source>
</reference>
<evidence type="ECO:0000313" key="4">
    <source>
        <dbReference type="Proteomes" id="UP000332933"/>
    </source>
</evidence>
<sequence length="202" mass="23053">MLRLRMALEAKTEQHNAIEQELEAAEKVNERHVGELHKAVQAREALERALRDANERHDCEKVKYEKNLGELTVQIERLVAKEGTVHGATDSVAQILPALTPFLPFVDSAGNFKWMDGQFHHESESWRCPTVTCKMMWCYCLRGDVVTQIGLFRFLKVSDMSYPGSRNLLAHGTTYQDRHVRVAYPVRGAHCWPTFVGVYGDL</sequence>
<evidence type="ECO:0000313" key="3">
    <source>
        <dbReference type="EMBL" id="VFT81151.1"/>
    </source>
</evidence>
<proteinExistence type="predicted"/>
<protein>
    <submittedName>
        <fullName evidence="3">Aste57867_4016 protein</fullName>
    </submittedName>
</protein>
<gene>
    <name evidence="3" type="primary">Aste57867_4016</name>
    <name evidence="2" type="ORF">As57867_004005</name>
    <name evidence="3" type="ORF">ASTE57867_4016</name>
</gene>
<evidence type="ECO:0000313" key="2">
    <source>
        <dbReference type="EMBL" id="KAF0714154.1"/>
    </source>
</evidence>
<feature type="coiled-coil region" evidence="1">
    <location>
        <begin position="1"/>
        <end position="81"/>
    </location>
</feature>
<dbReference type="EMBL" id="VJMH01000856">
    <property type="protein sequence ID" value="KAF0714154.1"/>
    <property type="molecule type" value="Genomic_DNA"/>
</dbReference>